<evidence type="ECO:0000256" key="3">
    <source>
        <dbReference type="ARBA" id="ARBA00022679"/>
    </source>
</evidence>
<dbReference type="InterPro" id="IPR002213">
    <property type="entry name" value="UDP_glucos_trans"/>
</dbReference>
<accession>W9RX41</accession>
<keyword evidence="3 4" id="KW-0808">Transferase</keyword>
<name>W9RX41_9ROSA</name>
<reference evidence="5" key="1">
    <citation type="submission" date="2013-01" db="EMBL/GenBank/DDBJ databases">
        <title>Draft Genome Sequence of a Mulberry Tree, Morus notabilis C.K. Schneid.</title>
        <authorList>
            <person name="He N."/>
            <person name="Zhao S."/>
        </authorList>
    </citation>
    <scope>NUCLEOTIDE SEQUENCE</scope>
</reference>
<dbReference type="EMBL" id="KE345789">
    <property type="protein sequence ID" value="EXC16181.1"/>
    <property type="molecule type" value="Genomic_DNA"/>
</dbReference>
<dbReference type="PANTHER" id="PTHR11926:SF1494">
    <property type="entry name" value="FLAVONOL 3-O-GLUCOSYLTRANSFERASE UGT76E12-RELATED"/>
    <property type="match status" value="1"/>
</dbReference>
<evidence type="ECO:0000313" key="5">
    <source>
        <dbReference type="Proteomes" id="UP000030645"/>
    </source>
</evidence>
<dbReference type="GO" id="GO:0080044">
    <property type="term" value="F:quercetin 7-O-glucosyltransferase activity"/>
    <property type="evidence" value="ECO:0007669"/>
    <property type="project" value="TreeGrafter"/>
</dbReference>
<evidence type="ECO:0000256" key="2">
    <source>
        <dbReference type="ARBA" id="ARBA00022676"/>
    </source>
</evidence>
<dbReference type="Gene3D" id="3.40.50.2000">
    <property type="entry name" value="Glycogen Phosphorylase B"/>
    <property type="match status" value="5"/>
</dbReference>
<keyword evidence="5" id="KW-1185">Reference proteome</keyword>
<dbReference type="CDD" id="cd03784">
    <property type="entry name" value="GT1_Gtf-like"/>
    <property type="match status" value="2"/>
</dbReference>
<dbReference type="FunFam" id="3.40.50.2000:FF:000078">
    <property type="entry name" value="Glycosyltransferase"/>
    <property type="match status" value="1"/>
</dbReference>
<dbReference type="GO" id="GO:0080043">
    <property type="term" value="F:quercetin 3-O-glucosyltransferase activity"/>
    <property type="evidence" value="ECO:0007669"/>
    <property type="project" value="TreeGrafter"/>
</dbReference>
<dbReference type="Pfam" id="PF00201">
    <property type="entry name" value="UDPGT"/>
    <property type="match status" value="2"/>
</dbReference>
<gene>
    <name evidence="4" type="ORF">L484_024349</name>
</gene>
<dbReference type="PROSITE" id="PS00375">
    <property type="entry name" value="UDPGT"/>
    <property type="match status" value="2"/>
</dbReference>
<comment type="similarity">
    <text evidence="1">Belongs to the UDP-glycosyltransferase family.</text>
</comment>
<sequence>MTSRKSNIDEIALGLALSKVNFIWVLGHDAVNYEEPYVLAIGFEEEVKDKGLIVTWTNQIEVISHPSIDDYDIFAGARELGLDVRYKTMSDGFPLDYNRMLNHEEFFENTLFSFPFHVDELVGNLVKEDSSISCLIADTFQPWTSQIAKKYNLISVSFWTQPAIVFTLGYHLDLLKMNGHYLSLNGNREDTIDYIPGVKSIEPKNLMTYLRETNESTVMHKLLHKSFEDVKNVDFILCNTVEELEHDAIWAVRQKQPMYGIGPLMSPFGFDKSPVSTSLSLIPSNKVHLEEIGHGLVLSKVNFIWVLRPDAVGCEESYALPIGFEDQIKDKGLIVPWCSQVEVISHQAVGGFLTHCGWNSVLDSMWCGVPMLSLPLILDQVSNRKLVVDDWRIGVNLSDGKSLTRVEVAEKINRLMSGKSGEELKREAMKVRNMLKNASTKDGSSETNFFPIRYGAAMEDNHPRPHAIMFSLDYQGHVTPSIHLAMKLASKGFTITFVNTQIVHHQLTKSQPDCTNTDDYDIFAGARELGLDIRYKTMSDGLSLDFNKILNHDEFLKSNLYVLPSLADELIGNLVKEDPSISCLIADTFQPWALRLAKKYNLISVSFWTQPAIVFTLDYHLDLLKINGHYLSLNGNREDTIDYIPGVKSIEPKDLMPYLRETKGSTVTHGHLLLYKSFEDVKNVDFILCNTLEELEYDAIWAIRQKQPMYAIGPIISPFGFTKSPVSTSLRTEFDCSQWLSSKPHGSVLYVSLGSLYPSNKDDLEEIAHGLVLSKANFILVLRPDAVGCEESYALPIGFEDQIKDKGLIVPWCRQVEVISHQAVGGFLTHCGWNSVLDSMWCGVPMLCFPLLIDQVTNRKLVVDDWRIGVNLCDGKSLTRVEVAEKINRLMSGKSGEELKREVMKVRNMLKNASTKDGSSETNLCQFITNVKAKICERTR</sequence>
<evidence type="ECO:0000256" key="1">
    <source>
        <dbReference type="ARBA" id="ARBA00009995"/>
    </source>
</evidence>
<organism evidence="4 5">
    <name type="scientific">Morus notabilis</name>
    <dbReference type="NCBI Taxonomy" id="981085"/>
    <lineage>
        <taxon>Eukaryota</taxon>
        <taxon>Viridiplantae</taxon>
        <taxon>Streptophyta</taxon>
        <taxon>Embryophyta</taxon>
        <taxon>Tracheophyta</taxon>
        <taxon>Spermatophyta</taxon>
        <taxon>Magnoliopsida</taxon>
        <taxon>eudicotyledons</taxon>
        <taxon>Gunneridae</taxon>
        <taxon>Pentapetalae</taxon>
        <taxon>rosids</taxon>
        <taxon>fabids</taxon>
        <taxon>Rosales</taxon>
        <taxon>Moraceae</taxon>
        <taxon>Moreae</taxon>
        <taxon>Morus</taxon>
    </lineage>
</organism>
<dbReference type="AlphaFoldDB" id="W9RX41"/>
<proteinExistence type="inferred from homology"/>
<keyword evidence="2" id="KW-0328">Glycosyltransferase</keyword>
<dbReference type="PANTHER" id="PTHR11926">
    <property type="entry name" value="GLUCOSYL/GLUCURONOSYL TRANSFERASES"/>
    <property type="match status" value="1"/>
</dbReference>
<dbReference type="SUPFAM" id="SSF53756">
    <property type="entry name" value="UDP-Glycosyltransferase/glycogen phosphorylase"/>
    <property type="match status" value="3"/>
</dbReference>
<dbReference type="InterPro" id="IPR035595">
    <property type="entry name" value="UDP_glycos_trans_CS"/>
</dbReference>
<dbReference type="Proteomes" id="UP000030645">
    <property type="component" value="Unassembled WGS sequence"/>
</dbReference>
<dbReference type="eggNOG" id="KOG1192">
    <property type="taxonomic scope" value="Eukaryota"/>
</dbReference>
<protein>
    <submittedName>
        <fullName evidence="4">UDP-glycosyltransferase 86A1</fullName>
    </submittedName>
</protein>
<evidence type="ECO:0000313" key="4">
    <source>
        <dbReference type="EMBL" id="EXC16181.1"/>
    </source>
</evidence>